<accession>A0A382YMZ3</accession>
<gene>
    <name evidence="1" type="ORF">METZ01_LOCUS437540</name>
</gene>
<feature type="non-terminal residue" evidence="1">
    <location>
        <position position="134"/>
    </location>
</feature>
<dbReference type="Pfam" id="PF14063">
    <property type="entry name" value="DUF4254"/>
    <property type="match status" value="1"/>
</dbReference>
<name>A0A382YMZ3_9ZZZZ</name>
<evidence type="ECO:0000313" key="1">
    <source>
        <dbReference type="EMBL" id="SVD84686.1"/>
    </source>
</evidence>
<dbReference type="AlphaFoldDB" id="A0A382YMZ3"/>
<dbReference type="InterPro" id="IPR025350">
    <property type="entry name" value="DUF4254"/>
</dbReference>
<protein>
    <submittedName>
        <fullName evidence="1">Uncharacterized protein</fullName>
    </submittedName>
</protein>
<reference evidence="1" key="1">
    <citation type="submission" date="2018-05" db="EMBL/GenBank/DDBJ databases">
        <authorList>
            <person name="Lanie J.A."/>
            <person name="Ng W.-L."/>
            <person name="Kazmierczak K.M."/>
            <person name="Andrzejewski T.M."/>
            <person name="Davidsen T.M."/>
            <person name="Wayne K.J."/>
            <person name="Tettelin H."/>
            <person name="Glass J.I."/>
            <person name="Rusch D."/>
            <person name="Podicherti R."/>
            <person name="Tsui H.-C.T."/>
            <person name="Winkler M.E."/>
        </authorList>
    </citation>
    <scope>NUCLEOTIDE SEQUENCE</scope>
</reference>
<sequence>MEDIFYDIDKNKISEYHDYCHKSSSWPEKSPISHAENSIWYWIEKNHQYNCQLWDEEDKARRIDVDDSDIALNKRNIDRFNQMRADSIESIDEKILDRLSNVKIEEGAWFNSETAGSIIDRLSIVSLKILHMGI</sequence>
<proteinExistence type="predicted"/>
<organism evidence="1">
    <name type="scientific">marine metagenome</name>
    <dbReference type="NCBI Taxonomy" id="408172"/>
    <lineage>
        <taxon>unclassified sequences</taxon>
        <taxon>metagenomes</taxon>
        <taxon>ecological metagenomes</taxon>
    </lineage>
</organism>
<dbReference type="EMBL" id="UINC01177185">
    <property type="protein sequence ID" value="SVD84686.1"/>
    <property type="molecule type" value="Genomic_DNA"/>
</dbReference>